<keyword evidence="7" id="KW-1185">Reference proteome</keyword>
<dbReference type="SUPFAM" id="SSF46785">
    <property type="entry name" value="Winged helix' DNA-binding domain"/>
    <property type="match status" value="1"/>
</dbReference>
<feature type="domain" description="HTH arsR-type" evidence="5">
    <location>
        <begin position="1"/>
        <end position="90"/>
    </location>
</feature>
<organism evidence="6 7">
    <name type="scientific">Pelotomaculum thermopropionicum (strain DSM 13744 / JCM 10971 / SI)</name>
    <dbReference type="NCBI Taxonomy" id="370438"/>
    <lineage>
        <taxon>Bacteria</taxon>
        <taxon>Bacillati</taxon>
        <taxon>Bacillota</taxon>
        <taxon>Clostridia</taxon>
        <taxon>Eubacteriales</taxon>
        <taxon>Desulfotomaculaceae</taxon>
        <taxon>Pelotomaculum</taxon>
    </lineage>
</organism>
<dbReference type="GO" id="GO:0003677">
    <property type="term" value="F:DNA binding"/>
    <property type="evidence" value="ECO:0007669"/>
    <property type="project" value="UniProtKB-KW"/>
</dbReference>
<name>A5D4T9_PELTS</name>
<dbReference type="Pfam" id="PF01022">
    <property type="entry name" value="HTH_5"/>
    <property type="match status" value="1"/>
</dbReference>
<dbReference type="AlphaFoldDB" id="A5D4T9"/>
<evidence type="ECO:0000256" key="3">
    <source>
        <dbReference type="ARBA" id="ARBA00023163"/>
    </source>
</evidence>
<keyword evidence="1" id="KW-0805">Transcription regulation</keyword>
<accession>A5D4T9</accession>
<reference evidence="7" key="1">
    <citation type="journal article" date="2008" name="Genome Res.">
        <title>The genome of Pelotomaculum thermopropionicum reveals niche-associated evolution in anaerobic microbiota.</title>
        <authorList>
            <person name="Kosaka T."/>
            <person name="Kato S."/>
            <person name="Shimoyama T."/>
            <person name="Ishii S."/>
            <person name="Abe T."/>
            <person name="Watanabe K."/>
        </authorList>
    </citation>
    <scope>NUCLEOTIDE SEQUENCE [LARGE SCALE GENOMIC DNA]</scope>
    <source>
        <strain evidence="7">DSM 13744 / JCM 10971 / SI</strain>
    </source>
</reference>
<evidence type="ECO:0000313" key="6">
    <source>
        <dbReference type="EMBL" id="BAF58726.1"/>
    </source>
</evidence>
<proteinExistence type="predicted"/>
<evidence type="ECO:0000256" key="4">
    <source>
        <dbReference type="SAM" id="MobiDB-lite"/>
    </source>
</evidence>
<dbReference type="InterPro" id="IPR036390">
    <property type="entry name" value="WH_DNA-bd_sf"/>
</dbReference>
<dbReference type="PROSITE" id="PS50987">
    <property type="entry name" value="HTH_ARSR_2"/>
    <property type="match status" value="1"/>
</dbReference>
<dbReference type="HOGENOM" id="CLU_097806_3_1_9"/>
<dbReference type="SMART" id="SM00418">
    <property type="entry name" value="HTH_ARSR"/>
    <property type="match status" value="1"/>
</dbReference>
<dbReference type="Gene3D" id="1.10.10.10">
    <property type="entry name" value="Winged helix-like DNA-binding domain superfamily/Winged helix DNA-binding domain"/>
    <property type="match status" value="1"/>
</dbReference>
<dbReference type="InterPro" id="IPR036388">
    <property type="entry name" value="WH-like_DNA-bd_sf"/>
</dbReference>
<dbReference type="STRING" id="370438.PTH_0545"/>
<dbReference type="InterPro" id="IPR001845">
    <property type="entry name" value="HTH_ArsR_DNA-bd_dom"/>
</dbReference>
<dbReference type="eggNOG" id="COG0640">
    <property type="taxonomic scope" value="Bacteria"/>
</dbReference>
<evidence type="ECO:0000256" key="1">
    <source>
        <dbReference type="ARBA" id="ARBA00023015"/>
    </source>
</evidence>
<feature type="region of interest" description="Disordered" evidence="4">
    <location>
        <begin position="91"/>
        <end position="114"/>
    </location>
</feature>
<gene>
    <name evidence="6" type="primary">ArsR</name>
    <name evidence="6" type="ordered locus">PTH_0545</name>
</gene>
<dbReference type="CDD" id="cd00090">
    <property type="entry name" value="HTH_ARSR"/>
    <property type="match status" value="1"/>
</dbReference>
<evidence type="ECO:0000256" key="2">
    <source>
        <dbReference type="ARBA" id="ARBA00023125"/>
    </source>
</evidence>
<dbReference type="NCBIfam" id="NF033788">
    <property type="entry name" value="HTH_metalloreg"/>
    <property type="match status" value="1"/>
</dbReference>
<protein>
    <submittedName>
        <fullName evidence="6">Predicted transcriptional regulator</fullName>
    </submittedName>
</protein>
<dbReference type="PANTHER" id="PTHR33154:SF33">
    <property type="entry name" value="TRANSCRIPTIONAL REPRESSOR SDPR"/>
    <property type="match status" value="1"/>
</dbReference>
<dbReference type="EMBL" id="AP009389">
    <property type="protein sequence ID" value="BAF58726.1"/>
    <property type="molecule type" value="Genomic_DNA"/>
</dbReference>
<keyword evidence="2" id="KW-0238">DNA-binding</keyword>
<dbReference type="InterPro" id="IPR051081">
    <property type="entry name" value="HTH_MetalResp_TranReg"/>
</dbReference>
<dbReference type="KEGG" id="pth:PTH_0545"/>
<dbReference type="InterPro" id="IPR011991">
    <property type="entry name" value="ArsR-like_HTH"/>
</dbReference>
<dbReference type="GO" id="GO:0003700">
    <property type="term" value="F:DNA-binding transcription factor activity"/>
    <property type="evidence" value="ECO:0007669"/>
    <property type="project" value="InterPro"/>
</dbReference>
<dbReference type="Proteomes" id="UP000006556">
    <property type="component" value="Chromosome"/>
</dbReference>
<dbReference type="PRINTS" id="PR00778">
    <property type="entry name" value="HTHARSR"/>
</dbReference>
<evidence type="ECO:0000313" key="7">
    <source>
        <dbReference type="Proteomes" id="UP000006556"/>
    </source>
</evidence>
<sequence length="114" mass="12869">MKDFPAVLKAMADETRFQILNILLEHDFCVGALAKKLSISEAAVSQHLQILRKAGLVNGEKRGYYTHYWVDREALKQAAEEIRTLAIKTGKRDGCRKGPQTDRNHCSKENGKDI</sequence>
<evidence type="ECO:0000259" key="5">
    <source>
        <dbReference type="PROSITE" id="PS50987"/>
    </source>
</evidence>
<keyword evidence="3" id="KW-0804">Transcription</keyword>
<dbReference type="PANTHER" id="PTHR33154">
    <property type="entry name" value="TRANSCRIPTIONAL REGULATOR, ARSR FAMILY"/>
    <property type="match status" value="1"/>
</dbReference>